<accession>A0A9W8HEK7</accession>
<proteinExistence type="predicted"/>
<dbReference type="Proteomes" id="UP001140217">
    <property type="component" value="Unassembled WGS sequence"/>
</dbReference>
<organism evidence="1 2">
    <name type="scientific">Coemansia javaensis</name>
    <dbReference type="NCBI Taxonomy" id="2761396"/>
    <lineage>
        <taxon>Eukaryota</taxon>
        <taxon>Fungi</taxon>
        <taxon>Fungi incertae sedis</taxon>
        <taxon>Zoopagomycota</taxon>
        <taxon>Kickxellomycotina</taxon>
        <taxon>Kickxellomycetes</taxon>
        <taxon>Kickxellales</taxon>
        <taxon>Kickxellaceae</taxon>
        <taxon>Coemansia</taxon>
    </lineage>
</organism>
<evidence type="ECO:0000313" key="1">
    <source>
        <dbReference type="EMBL" id="KAJ2783562.1"/>
    </source>
</evidence>
<sequence length="75" mass="8671">MYTDNDGYGWRTCNWCLQTHAGLLTEYMMHVRGCQSSPRNYFAENCRRAMQAAPAGPAPGPRKVYVWNLPFKKKK</sequence>
<reference evidence="1" key="1">
    <citation type="submission" date="2022-07" db="EMBL/GenBank/DDBJ databases">
        <title>Phylogenomic reconstructions and comparative analyses of Kickxellomycotina fungi.</title>
        <authorList>
            <person name="Reynolds N.K."/>
            <person name="Stajich J.E."/>
            <person name="Barry K."/>
            <person name="Grigoriev I.V."/>
            <person name="Crous P."/>
            <person name="Smith M.E."/>
        </authorList>
    </citation>
    <scope>NUCLEOTIDE SEQUENCE</scope>
    <source>
        <strain evidence="1">NBRC 105414</strain>
    </source>
</reference>
<keyword evidence="2" id="KW-1185">Reference proteome</keyword>
<evidence type="ECO:0000313" key="2">
    <source>
        <dbReference type="Proteomes" id="UP001140217"/>
    </source>
</evidence>
<name>A0A9W8HEK7_9FUNG</name>
<comment type="caution">
    <text evidence="1">The sequence shown here is derived from an EMBL/GenBank/DDBJ whole genome shotgun (WGS) entry which is preliminary data.</text>
</comment>
<protein>
    <submittedName>
        <fullName evidence="1">Uncharacterized protein</fullName>
    </submittedName>
</protein>
<dbReference type="EMBL" id="JANBUL010000044">
    <property type="protein sequence ID" value="KAJ2783562.1"/>
    <property type="molecule type" value="Genomic_DNA"/>
</dbReference>
<gene>
    <name evidence="1" type="ORF">H4R18_001615</name>
</gene>
<dbReference type="AlphaFoldDB" id="A0A9W8HEK7"/>